<keyword evidence="3" id="KW-1185">Reference proteome</keyword>
<dbReference type="PROSITE" id="PS50011">
    <property type="entry name" value="PROTEIN_KINASE_DOM"/>
    <property type="match status" value="1"/>
</dbReference>
<comment type="caution">
    <text evidence="2">The sequence shown here is derived from an EMBL/GenBank/DDBJ whole genome shotgun (WGS) entry which is preliminary data.</text>
</comment>
<gene>
    <name evidence="2" type="ORF">JX265_009528</name>
</gene>
<name>A0A9P9WG52_9PEZI</name>
<organism evidence="2 3">
    <name type="scientific">Neoarthrinium moseri</name>
    <dbReference type="NCBI Taxonomy" id="1658444"/>
    <lineage>
        <taxon>Eukaryota</taxon>
        <taxon>Fungi</taxon>
        <taxon>Dikarya</taxon>
        <taxon>Ascomycota</taxon>
        <taxon>Pezizomycotina</taxon>
        <taxon>Sordariomycetes</taxon>
        <taxon>Xylariomycetidae</taxon>
        <taxon>Amphisphaeriales</taxon>
        <taxon>Apiosporaceae</taxon>
        <taxon>Neoarthrinium</taxon>
    </lineage>
</organism>
<dbReference type="AlphaFoldDB" id="A0A9P9WG52"/>
<dbReference type="InterPro" id="IPR000719">
    <property type="entry name" value="Prot_kinase_dom"/>
</dbReference>
<dbReference type="GO" id="GO:0004672">
    <property type="term" value="F:protein kinase activity"/>
    <property type="evidence" value="ECO:0007669"/>
    <property type="project" value="InterPro"/>
</dbReference>
<dbReference type="InterPro" id="IPR011009">
    <property type="entry name" value="Kinase-like_dom_sf"/>
</dbReference>
<dbReference type="Proteomes" id="UP000829685">
    <property type="component" value="Unassembled WGS sequence"/>
</dbReference>
<feature type="domain" description="Protein kinase" evidence="1">
    <location>
        <begin position="205"/>
        <end position="507"/>
    </location>
</feature>
<dbReference type="GO" id="GO:0005524">
    <property type="term" value="F:ATP binding"/>
    <property type="evidence" value="ECO:0007669"/>
    <property type="project" value="InterPro"/>
</dbReference>
<dbReference type="PANTHER" id="PTHR37542">
    <property type="entry name" value="HELO DOMAIN-CONTAINING PROTEIN-RELATED"/>
    <property type="match status" value="1"/>
</dbReference>
<dbReference type="Gene3D" id="1.10.510.10">
    <property type="entry name" value="Transferase(Phosphotransferase) domain 1"/>
    <property type="match status" value="1"/>
</dbReference>
<dbReference type="EMBL" id="JAFIMR010000029">
    <property type="protein sequence ID" value="KAI1861561.1"/>
    <property type="molecule type" value="Genomic_DNA"/>
</dbReference>
<evidence type="ECO:0000259" key="1">
    <source>
        <dbReference type="PROSITE" id="PS50011"/>
    </source>
</evidence>
<evidence type="ECO:0000313" key="3">
    <source>
        <dbReference type="Proteomes" id="UP000829685"/>
    </source>
</evidence>
<evidence type="ECO:0000313" key="2">
    <source>
        <dbReference type="EMBL" id="KAI1861561.1"/>
    </source>
</evidence>
<proteinExistence type="predicted"/>
<protein>
    <recommendedName>
        <fullName evidence="1">Protein kinase domain-containing protein</fullName>
    </recommendedName>
</protein>
<accession>A0A9P9WG52</accession>
<sequence>MSAELVLAVIAGADICLQYGKKLIRAYKDLKSANDIVTAKILIVDAFWSRTVLQVEFVKRVASTMGPEHCGIHIEVFEMLRSKLAIATARVDSLITDGGEVKKWRMPFVRSLLDDTIEQLEMWQRIFDPTWYLILRIGDKLIDSALSSEYETMNSINGTLEMQAVPSKTSTHTRVLSVARGLRKVMNPATKAKAHISLPDGGLDWEDAQSVLYSETRIIKRANSAKRYAVDTIDCRSGIDVTQLRADSESLARKLQQVDPETFGLLASYGIVKRKLPTKNQIASLNMIFSLPAESRTVRSLRQSLMRPQECSLSRVLRLARQLTEAISFIHTCEFVHKNIRPETILSFMDEESHNRAFGSTYLLGFDSFRNVNFHTMRGGDTAWERNLYRHPFRQGLLAHDKYTMQHDVYSLGVCLLEIGLWTSFIEYESNHSNIVEDITGPIPSNTLGLQVEDFKPRKAELLGPYNHIKDHLVELAKSRLPMRMGDKYTSVVITCLTCLDEGNEDFGDDCGMQDEDGVLVGVRFIEKVLLRLDGISF</sequence>
<reference evidence="2" key="1">
    <citation type="submission" date="2021-03" db="EMBL/GenBank/DDBJ databases">
        <title>Revisited historic fungal species revealed as producer of novel bioactive compounds through whole genome sequencing and comparative genomics.</title>
        <authorList>
            <person name="Vignolle G.A."/>
            <person name="Hochenegger N."/>
            <person name="Mach R.L."/>
            <person name="Mach-Aigner A.R."/>
            <person name="Javad Rahimi M."/>
            <person name="Salim K.A."/>
            <person name="Chan C.M."/>
            <person name="Lim L.B.L."/>
            <person name="Cai F."/>
            <person name="Druzhinina I.S."/>
            <person name="U'Ren J.M."/>
            <person name="Derntl C."/>
        </authorList>
    </citation>
    <scope>NUCLEOTIDE SEQUENCE</scope>
    <source>
        <strain evidence="2">TUCIM 5799</strain>
    </source>
</reference>
<dbReference type="SUPFAM" id="SSF56112">
    <property type="entry name" value="Protein kinase-like (PK-like)"/>
    <property type="match status" value="1"/>
</dbReference>
<dbReference type="PANTHER" id="PTHR37542:SF1">
    <property type="entry name" value="PRION-INHIBITION AND PROPAGATION HELO DOMAIN-CONTAINING PROTEIN"/>
    <property type="match status" value="1"/>
</dbReference>